<protein>
    <submittedName>
        <fullName evidence="3">Tellurium resistance protein</fullName>
    </submittedName>
</protein>
<evidence type="ECO:0000313" key="3">
    <source>
        <dbReference type="EMBL" id="PSK15221.1"/>
    </source>
</evidence>
<sequence>MLLKKGQKTDITKNINAEKWIVCLGWESKEEIEIDSAAFLLDISGNCQQDEDFIFYGNTMSITQAVKHSTAPGKDKEQIEIIEKKIPPNIHRIALTLTIHEAEKRDHRFGQIHDAYVRIVNSSDGTELLRFEFGSDLENETAIVTAELYRYNGEWKFNAIGSGFNGGLAALCRNFGLDVSDEEETLPPPLPVTLTKIELTKKESVQIRKSEKITTHLEWTSKKDLDLYCFFVTRDGVEGKVYYKNKGTSTKSPFITLDGDSKNAGRETIHIHRPDQLRYVLFAAYSALSNGIGSFKSMHARAVVENHVGQTVIAPLLEENKYAYWVAIAHIDFTDQSEMKISHVEKYSKNNSEKSPLLYKDGSFKMDVGPEEFKSPSIFNLFGAKK</sequence>
<dbReference type="EMBL" id="PXZO01000001">
    <property type="protein sequence ID" value="PSK15221.1"/>
    <property type="molecule type" value="Genomic_DNA"/>
</dbReference>
<dbReference type="GeneID" id="95748750"/>
<dbReference type="PANTHER" id="PTHR32097:SF4">
    <property type="entry name" value="GENERAL STRESS PROTEIN 16U"/>
    <property type="match status" value="1"/>
</dbReference>
<evidence type="ECO:0000313" key="4">
    <source>
        <dbReference type="Proteomes" id="UP000241645"/>
    </source>
</evidence>
<evidence type="ECO:0000256" key="1">
    <source>
        <dbReference type="ARBA" id="ARBA00008775"/>
    </source>
</evidence>
<dbReference type="PANTHER" id="PTHR32097">
    <property type="entry name" value="CAMP-BINDING PROTEIN 1-RELATED"/>
    <property type="match status" value="1"/>
</dbReference>
<gene>
    <name evidence="3" type="ORF">C7R92_01130</name>
</gene>
<keyword evidence="4" id="KW-1185">Reference proteome</keyword>
<reference evidence="3 4" key="1">
    <citation type="submission" date="2018-03" db="EMBL/GenBank/DDBJ databases">
        <title>Brevisbacillus phylogenomics.</title>
        <authorList>
            <person name="Dunlap C."/>
        </authorList>
    </citation>
    <scope>NUCLEOTIDE SEQUENCE [LARGE SCALE GENOMIC DNA]</scope>
    <source>
        <strain evidence="3 4">NRRL B-41110</strain>
    </source>
</reference>
<feature type="domain" description="TerD" evidence="2">
    <location>
        <begin position="3"/>
        <end position="175"/>
    </location>
</feature>
<comment type="caution">
    <text evidence="3">The sequence shown here is derived from an EMBL/GenBank/DDBJ whole genome shotgun (WGS) entry which is preliminary data.</text>
</comment>
<dbReference type="Gene3D" id="2.60.60.30">
    <property type="entry name" value="sav2460 like domains"/>
    <property type="match status" value="1"/>
</dbReference>
<dbReference type="Pfam" id="PF02342">
    <property type="entry name" value="TerD"/>
    <property type="match status" value="1"/>
</dbReference>
<dbReference type="Proteomes" id="UP000241645">
    <property type="component" value="Unassembled WGS sequence"/>
</dbReference>
<dbReference type="CDD" id="cd06974">
    <property type="entry name" value="TerD_like"/>
    <property type="match status" value="2"/>
</dbReference>
<accession>A0ABX5FWN6</accession>
<dbReference type="RefSeq" id="WP_106832929.1">
    <property type="nucleotide sequence ID" value="NZ_JARMEW010000035.1"/>
</dbReference>
<evidence type="ECO:0000259" key="2">
    <source>
        <dbReference type="Pfam" id="PF02342"/>
    </source>
</evidence>
<organism evidence="3 4">
    <name type="scientific">Brevibacillus porteri</name>
    <dbReference type="NCBI Taxonomy" id="2126350"/>
    <lineage>
        <taxon>Bacteria</taxon>
        <taxon>Bacillati</taxon>
        <taxon>Bacillota</taxon>
        <taxon>Bacilli</taxon>
        <taxon>Bacillales</taxon>
        <taxon>Paenibacillaceae</taxon>
        <taxon>Brevibacillus</taxon>
    </lineage>
</organism>
<dbReference type="InterPro" id="IPR051324">
    <property type="entry name" value="Stress/Tellurium_Resist"/>
</dbReference>
<comment type="similarity">
    <text evidence="1">Belongs to the CAPAB/TerDEXZ family.</text>
</comment>
<dbReference type="InterPro" id="IPR003325">
    <property type="entry name" value="TerD"/>
</dbReference>
<name>A0ABX5FWN6_9BACL</name>
<proteinExistence type="inferred from homology"/>